<dbReference type="EMBL" id="JBHSXQ010000002">
    <property type="protein sequence ID" value="MFC6904925.1"/>
    <property type="molecule type" value="Genomic_DNA"/>
</dbReference>
<comment type="caution">
    <text evidence="2">The sequence shown here is derived from an EMBL/GenBank/DDBJ whole genome shotgun (WGS) entry which is preliminary data.</text>
</comment>
<evidence type="ECO:0000313" key="3">
    <source>
        <dbReference type="Proteomes" id="UP001596312"/>
    </source>
</evidence>
<gene>
    <name evidence="2" type="ORF">ACFQGH_06885</name>
</gene>
<evidence type="ECO:0000313" key="2">
    <source>
        <dbReference type="EMBL" id="MFC6904925.1"/>
    </source>
</evidence>
<feature type="region of interest" description="Disordered" evidence="1">
    <location>
        <begin position="156"/>
        <end position="177"/>
    </location>
</feature>
<dbReference type="CDD" id="cd04645">
    <property type="entry name" value="LbH_gamma_CA_like"/>
    <property type="match status" value="1"/>
</dbReference>
<sequence>MIRSFEGTVPEIAESAYVDESAVVIGDVVLEEEASVWPGAVLRGDHGTITLREGANVQDNATLHEECELGSHTTVGHNAIVHAAETGERSMVGMGAIVLDDATIGEEAIVAANSTVTEGTVVPARTLVAGAPAEPVKELDDAGFAAAADRYVENARRHGEGSEVLERGTVRPGETFE</sequence>
<feature type="compositionally biased region" description="Basic and acidic residues" evidence="1">
    <location>
        <begin position="156"/>
        <end position="169"/>
    </location>
</feature>
<proteinExistence type="predicted"/>
<evidence type="ECO:0000256" key="1">
    <source>
        <dbReference type="SAM" id="MobiDB-lite"/>
    </source>
</evidence>
<dbReference type="AlphaFoldDB" id="A0ABD5V0L8"/>
<dbReference type="PANTHER" id="PTHR13061">
    <property type="entry name" value="DYNACTIN SUBUNIT P25"/>
    <property type="match status" value="1"/>
</dbReference>
<name>A0ABD5V0L8_9EURY</name>
<dbReference type="InterPro" id="IPR011004">
    <property type="entry name" value="Trimer_LpxA-like_sf"/>
</dbReference>
<dbReference type="Pfam" id="PF00132">
    <property type="entry name" value="Hexapep"/>
    <property type="match status" value="1"/>
</dbReference>
<dbReference type="InterPro" id="IPR047324">
    <property type="entry name" value="LbH_gamma_CA-like"/>
</dbReference>
<accession>A0ABD5V0L8</accession>
<dbReference type="Proteomes" id="UP001596312">
    <property type="component" value="Unassembled WGS sequence"/>
</dbReference>
<dbReference type="RefSeq" id="WP_340603441.1">
    <property type="nucleotide sequence ID" value="NZ_JBBMXV010000002.1"/>
</dbReference>
<organism evidence="2 3">
    <name type="scientific">Halalkalicoccus tibetensis</name>
    <dbReference type="NCBI Taxonomy" id="175632"/>
    <lineage>
        <taxon>Archaea</taxon>
        <taxon>Methanobacteriati</taxon>
        <taxon>Methanobacteriota</taxon>
        <taxon>Stenosarchaea group</taxon>
        <taxon>Halobacteria</taxon>
        <taxon>Halobacteriales</taxon>
        <taxon>Halococcaceae</taxon>
        <taxon>Halalkalicoccus</taxon>
    </lineage>
</organism>
<dbReference type="InterPro" id="IPR001451">
    <property type="entry name" value="Hexapep"/>
</dbReference>
<dbReference type="InterPro" id="IPR050484">
    <property type="entry name" value="Transf_Hexapept/Carb_Anhydrase"/>
</dbReference>
<protein>
    <submittedName>
        <fullName evidence="2">Gamma carbonic anhydrase family protein</fullName>
    </submittedName>
</protein>
<keyword evidence="3" id="KW-1185">Reference proteome</keyword>
<dbReference type="PANTHER" id="PTHR13061:SF29">
    <property type="entry name" value="GAMMA CARBONIC ANHYDRASE-LIKE 1, MITOCHONDRIAL-RELATED"/>
    <property type="match status" value="1"/>
</dbReference>
<reference evidence="2 3" key="1">
    <citation type="journal article" date="2019" name="Int. J. Syst. Evol. Microbiol.">
        <title>The Global Catalogue of Microorganisms (GCM) 10K type strain sequencing project: providing services to taxonomists for standard genome sequencing and annotation.</title>
        <authorList>
            <consortium name="The Broad Institute Genomics Platform"/>
            <consortium name="The Broad Institute Genome Sequencing Center for Infectious Disease"/>
            <person name="Wu L."/>
            <person name="Ma J."/>
        </authorList>
    </citation>
    <scope>NUCLEOTIDE SEQUENCE [LARGE SCALE GENOMIC DNA]</scope>
    <source>
        <strain evidence="2 3">CGMCC 1.3240</strain>
    </source>
</reference>
<dbReference type="SUPFAM" id="SSF51161">
    <property type="entry name" value="Trimeric LpxA-like enzymes"/>
    <property type="match status" value="1"/>
</dbReference>
<dbReference type="Gene3D" id="2.160.10.10">
    <property type="entry name" value="Hexapeptide repeat proteins"/>
    <property type="match status" value="1"/>
</dbReference>